<gene>
    <name evidence="2" type="ORF">NCTC12119_04911</name>
</gene>
<organism evidence="2 3">
    <name type="scientific">Buttiauxella agrestis</name>
    <dbReference type="NCBI Taxonomy" id="82977"/>
    <lineage>
        <taxon>Bacteria</taxon>
        <taxon>Pseudomonadati</taxon>
        <taxon>Pseudomonadota</taxon>
        <taxon>Gammaproteobacteria</taxon>
        <taxon>Enterobacterales</taxon>
        <taxon>Enterobacteriaceae</taxon>
        <taxon>Buttiauxella</taxon>
    </lineage>
</organism>
<evidence type="ECO:0000313" key="2">
    <source>
        <dbReference type="EMBL" id="SUY92881.1"/>
    </source>
</evidence>
<dbReference type="AlphaFoldDB" id="A0A381KQJ8"/>
<keyword evidence="1" id="KW-0812">Transmembrane</keyword>
<reference evidence="2 3" key="1">
    <citation type="submission" date="2018-06" db="EMBL/GenBank/DDBJ databases">
        <authorList>
            <consortium name="Pathogen Informatics"/>
            <person name="Doyle S."/>
        </authorList>
    </citation>
    <scope>NUCLEOTIDE SEQUENCE [LARGE SCALE GENOMIC DNA]</scope>
    <source>
        <strain evidence="2 3">NCTC12119</strain>
    </source>
</reference>
<dbReference type="Proteomes" id="UP000255528">
    <property type="component" value="Unassembled WGS sequence"/>
</dbReference>
<name>A0A381KQJ8_9ENTR</name>
<dbReference type="RefSeq" id="WP_115632111.1">
    <property type="nucleotide sequence ID" value="NZ_UIGI01000002.1"/>
</dbReference>
<sequence>MDFVNIIDIALKVGFLALAIKCFLMVKFLHPETTDRAGERYTDEDLKRGAKTPQSKAHCKERRNWFFVCGLCSLAAFSYVAWG</sequence>
<accession>A0A381KQJ8</accession>
<evidence type="ECO:0000313" key="3">
    <source>
        <dbReference type="Proteomes" id="UP000255528"/>
    </source>
</evidence>
<keyword evidence="1" id="KW-1133">Transmembrane helix</keyword>
<feature type="transmembrane region" description="Helical" evidence="1">
    <location>
        <begin position="65"/>
        <end position="82"/>
    </location>
</feature>
<dbReference type="EMBL" id="UIGI01000002">
    <property type="protein sequence ID" value="SUY92881.1"/>
    <property type="molecule type" value="Genomic_DNA"/>
</dbReference>
<keyword evidence="1" id="KW-0472">Membrane</keyword>
<protein>
    <submittedName>
        <fullName evidence="2">Uncharacterized protein</fullName>
    </submittedName>
</protein>
<evidence type="ECO:0000256" key="1">
    <source>
        <dbReference type="SAM" id="Phobius"/>
    </source>
</evidence>
<feature type="transmembrane region" description="Helical" evidence="1">
    <location>
        <begin position="6"/>
        <end position="26"/>
    </location>
</feature>
<proteinExistence type="predicted"/>